<feature type="domain" description="Transglycosylase SLT" evidence="4">
    <location>
        <begin position="490"/>
        <end position="595"/>
    </location>
</feature>
<dbReference type="PANTHER" id="PTHR37423">
    <property type="entry name" value="SOLUBLE LYTIC MUREIN TRANSGLYCOSYLASE-RELATED"/>
    <property type="match status" value="1"/>
</dbReference>
<evidence type="ECO:0000259" key="5">
    <source>
        <dbReference type="Pfam" id="PF14718"/>
    </source>
</evidence>
<dbReference type="InterPro" id="IPR012289">
    <property type="entry name" value="Lytic_TGlycosylase_superhlx_L"/>
</dbReference>
<dbReference type="Gene3D" id="1.10.1240.20">
    <property type="entry name" value="Lytic transglycosylase, superhelical linker domain"/>
    <property type="match status" value="1"/>
</dbReference>
<keyword evidence="7" id="KW-1185">Reference proteome</keyword>
<dbReference type="InterPro" id="IPR037061">
    <property type="entry name" value="Lytic_TGlycoase_superhlx_L_sf"/>
</dbReference>
<dbReference type="InterPro" id="IPR008939">
    <property type="entry name" value="Lytic_TGlycosylase_superhlx_U"/>
</dbReference>
<dbReference type="GO" id="GO:0004553">
    <property type="term" value="F:hydrolase activity, hydrolyzing O-glycosyl compounds"/>
    <property type="evidence" value="ECO:0007669"/>
    <property type="project" value="InterPro"/>
</dbReference>
<dbReference type="GO" id="GO:0042597">
    <property type="term" value="C:periplasmic space"/>
    <property type="evidence" value="ECO:0007669"/>
    <property type="project" value="InterPro"/>
</dbReference>
<evidence type="ECO:0000256" key="1">
    <source>
        <dbReference type="ARBA" id="ARBA00007734"/>
    </source>
</evidence>
<reference evidence="6 7" key="1">
    <citation type="journal article" date="2019" name="Appl. Environ. Microbiol.">
        <title>Environmental Evidence and Genomic Insight of Iron-oxidizing Bacteria Preference Towards More Corrosion Resistant Stainless Steel at Higher Salinities.</title>
        <authorList>
            <person name="Garrison C.E."/>
            <person name="Price K.A."/>
            <person name="Field E.K."/>
        </authorList>
    </citation>
    <scope>NUCLEOTIDE SEQUENCE [LARGE SCALE GENOMIC DNA]</scope>
    <source>
        <strain evidence="6 7">P3</strain>
    </source>
</reference>
<dbReference type="Gene3D" id="1.25.20.10">
    <property type="entry name" value="Bacterial muramidases"/>
    <property type="match status" value="1"/>
</dbReference>
<comment type="similarity">
    <text evidence="1">Belongs to the transglycosylase Slt family.</text>
</comment>
<dbReference type="PANTHER" id="PTHR37423:SF5">
    <property type="entry name" value="SOLUBLE LYTIC MUREIN TRANSGLYCOSYLASE"/>
    <property type="match status" value="1"/>
</dbReference>
<sequence length="656" mass="75307">MRFVLLVIASCFFAMPFTQAATIEQQRDWFTQAHRALDAHHMDRYATLKKKLADYPLSPYLDIWEQRKAISGKNDAEIAATLELFPDIPESDDLRKAWVKSLAERSKWKEVANQLEHHPRLKSKLAELAIVAEWHSGNQEHAMTEFSKRWVNLDKFSGTSISMHKAWLRQGHPTSEERWSRIIKLAGKGHWRDIEALDGPMSKQQKKWLHYWRNLQKNPQSAFARWPSSLSPSSPVYTALSQAMISDGLTRLARKDPLQAYAMLQQLQTRMPFDSSDGFYDEVAKEIALRAARQHMTVAAGWLEQLPDRQKSAETRAWQARMYMLDYDWAKLLQFIEAMPTEEQQEDRWQYWRGYALQARGDNEKANAIFAAVANGRGYYSFLGAERMGLPYSFDNEQIAASPAMIRELEQRSGVIRAREWLALKSYSKADREWYAALAAANPDEWKAAAVIASAWEWPEQAIRAAYRAGAMNALEERFPLHYQKDVLLAAKETGLSPASIWGVIRQESLFNRQALSPAGARGLMQLMPKTAKMVAKKIRLHGGHEALFSPRVNIRLGSHYLADMKARFYDQLALAAAAYNAGPHRVKQWLERTPFDTGEIWVETIPFNETRHYVQQVMANATVYEWRQQQAPTRKFPVQAIVEPSQITLNSPDLL</sequence>
<dbReference type="Gene3D" id="1.10.530.10">
    <property type="match status" value="1"/>
</dbReference>
<comment type="caution">
    <text evidence="6">The sequence shown here is derived from an EMBL/GenBank/DDBJ whole genome shotgun (WGS) entry which is preliminary data.</text>
</comment>
<evidence type="ECO:0000259" key="4">
    <source>
        <dbReference type="Pfam" id="PF01464"/>
    </source>
</evidence>
<dbReference type="SUPFAM" id="SSF53955">
    <property type="entry name" value="Lysozyme-like"/>
    <property type="match status" value="1"/>
</dbReference>
<evidence type="ECO:0000313" key="7">
    <source>
        <dbReference type="Proteomes" id="UP000306585"/>
    </source>
</evidence>
<feature type="chain" id="PRO_5024278361" evidence="3">
    <location>
        <begin position="21"/>
        <end position="656"/>
    </location>
</feature>
<dbReference type="AlphaFoldDB" id="A0A5R9GR88"/>
<feature type="signal peptide" evidence="3">
    <location>
        <begin position="1"/>
        <end position="20"/>
    </location>
</feature>
<feature type="domain" description="Lytic transglycosylase superhelical linker" evidence="5">
    <location>
        <begin position="409"/>
        <end position="475"/>
    </location>
</feature>
<name>A0A5R9GR88_9PROT</name>
<evidence type="ECO:0000256" key="3">
    <source>
        <dbReference type="SAM" id="SignalP"/>
    </source>
</evidence>
<dbReference type="Pfam" id="PF01464">
    <property type="entry name" value="SLT"/>
    <property type="match status" value="1"/>
</dbReference>
<dbReference type="InterPro" id="IPR023346">
    <property type="entry name" value="Lysozyme-like_dom_sf"/>
</dbReference>
<protein>
    <submittedName>
        <fullName evidence="6">Lytic murein transglycosylase</fullName>
    </submittedName>
</protein>
<evidence type="ECO:0000313" key="6">
    <source>
        <dbReference type="EMBL" id="TLS68756.1"/>
    </source>
</evidence>
<accession>A0A5R9GR88</accession>
<dbReference type="OrthoDB" id="5298965at2"/>
<dbReference type="EMBL" id="VBRY01000002">
    <property type="protein sequence ID" value="TLS68756.1"/>
    <property type="molecule type" value="Genomic_DNA"/>
</dbReference>
<dbReference type="Proteomes" id="UP000306585">
    <property type="component" value="Unassembled WGS sequence"/>
</dbReference>
<gene>
    <name evidence="6" type="ORF">FEF65_03405</name>
</gene>
<dbReference type="Pfam" id="PF14718">
    <property type="entry name" value="SLT_L"/>
    <property type="match status" value="1"/>
</dbReference>
<keyword evidence="2 3" id="KW-0732">Signal</keyword>
<dbReference type="CDD" id="cd13401">
    <property type="entry name" value="Slt70-like"/>
    <property type="match status" value="1"/>
</dbReference>
<proteinExistence type="inferred from homology"/>
<dbReference type="SUPFAM" id="SSF48435">
    <property type="entry name" value="Bacterial muramidases"/>
    <property type="match status" value="1"/>
</dbReference>
<dbReference type="InterPro" id="IPR008258">
    <property type="entry name" value="Transglycosylase_SLT_dom_1"/>
</dbReference>
<organism evidence="6 7">
    <name type="scientific">Mariprofundus erugo</name>
    <dbReference type="NCBI Taxonomy" id="2528639"/>
    <lineage>
        <taxon>Bacteria</taxon>
        <taxon>Pseudomonadati</taxon>
        <taxon>Pseudomonadota</taxon>
        <taxon>Candidatius Mariprofundia</taxon>
        <taxon>Mariprofundales</taxon>
        <taxon>Mariprofundaceae</taxon>
        <taxon>Mariprofundus</taxon>
    </lineage>
</organism>
<evidence type="ECO:0000256" key="2">
    <source>
        <dbReference type="ARBA" id="ARBA00022729"/>
    </source>
</evidence>